<dbReference type="Proteomes" id="UP000230776">
    <property type="component" value="Unassembled WGS sequence"/>
</dbReference>
<gene>
    <name evidence="5" type="primary">rplD</name>
    <name evidence="7" type="ORF">COT88_01305</name>
</gene>
<dbReference type="HAMAP" id="MF_01328_B">
    <property type="entry name" value="Ribosomal_uL4_B"/>
    <property type="match status" value="1"/>
</dbReference>
<accession>A0A2H0VH61</accession>
<dbReference type="InterPro" id="IPR002136">
    <property type="entry name" value="Ribosomal_uL4"/>
</dbReference>
<evidence type="ECO:0000313" key="8">
    <source>
        <dbReference type="Proteomes" id="UP000230776"/>
    </source>
</evidence>
<evidence type="ECO:0000256" key="6">
    <source>
        <dbReference type="SAM" id="MobiDB-lite"/>
    </source>
</evidence>
<comment type="subunit">
    <text evidence="5">Part of the 50S ribosomal subunit.</text>
</comment>
<dbReference type="InterPro" id="IPR013005">
    <property type="entry name" value="Ribosomal_uL4-like"/>
</dbReference>
<dbReference type="NCBIfam" id="TIGR03953">
    <property type="entry name" value="rplD_bact"/>
    <property type="match status" value="1"/>
</dbReference>
<sequence length="210" mass="23829">MKADLYNIKGDKAGSVELVERIFAERWSPNLVHMALRTQETNKRENFAHTKDRSAVSGGGRKPWRQKGTGRARHGSTRSPIWVGGGVTHGPLSDKKYSLKINKKARQKAFFSILARRFKDGEIKIVEKVSIDEPKTRLLLEALEIFSKDLNVLVIVSGEHKDVHAASRNLNRVKIMDARGLNVYDLLRYKTILIEKDAVDEINTHYNAIK</sequence>
<dbReference type="AlphaFoldDB" id="A0A2H0VH61"/>
<dbReference type="Pfam" id="PF00573">
    <property type="entry name" value="Ribosomal_L4"/>
    <property type="match status" value="1"/>
</dbReference>
<dbReference type="GO" id="GO:0005840">
    <property type="term" value="C:ribosome"/>
    <property type="evidence" value="ECO:0007669"/>
    <property type="project" value="UniProtKB-KW"/>
</dbReference>
<dbReference type="GO" id="GO:0003735">
    <property type="term" value="F:structural constituent of ribosome"/>
    <property type="evidence" value="ECO:0007669"/>
    <property type="project" value="InterPro"/>
</dbReference>
<keyword evidence="2 5" id="KW-0689">Ribosomal protein</keyword>
<reference evidence="8" key="1">
    <citation type="submission" date="2017-09" db="EMBL/GenBank/DDBJ databases">
        <title>Depth-based differentiation of microbial function through sediment-hosted aquifers and enrichment of novel symbionts in the deep terrestrial subsurface.</title>
        <authorList>
            <person name="Probst A.J."/>
            <person name="Ladd B."/>
            <person name="Jarett J.K."/>
            <person name="Geller-Mcgrath D.E."/>
            <person name="Sieber C.M.K."/>
            <person name="Emerson J.B."/>
            <person name="Anantharaman K."/>
            <person name="Thomas B.C."/>
            <person name="Malmstrom R."/>
            <person name="Stieglmeier M."/>
            <person name="Klingl A."/>
            <person name="Woyke T."/>
            <person name="Ryan C.M."/>
            <person name="Banfield J.F."/>
        </authorList>
    </citation>
    <scope>NUCLEOTIDE SEQUENCE [LARGE SCALE GENOMIC DNA]</scope>
</reference>
<proteinExistence type="inferred from homology"/>
<evidence type="ECO:0000256" key="1">
    <source>
        <dbReference type="ARBA" id="ARBA00010528"/>
    </source>
</evidence>
<dbReference type="PANTHER" id="PTHR10746:SF6">
    <property type="entry name" value="LARGE RIBOSOMAL SUBUNIT PROTEIN UL4M"/>
    <property type="match status" value="1"/>
</dbReference>
<dbReference type="GO" id="GO:1990904">
    <property type="term" value="C:ribonucleoprotein complex"/>
    <property type="evidence" value="ECO:0007669"/>
    <property type="project" value="UniProtKB-KW"/>
</dbReference>
<feature type="region of interest" description="Disordered" evidence="6">
    <location>
        <begin position="42"/>
        <end position="87"/>
    </location>
</feature>
<evidence type="ECO:0000256" key="4">
    <source>
        <dbReference type="ARBA" id="ARBA00035244"/>
    </source>
</evidence>
<evidence type="ECO:0000256" key="3">
    <source>
        <dbReference type="ARBA" id="ARBA00023274"/>
    </source>
</evidence>
<feature type="compositionally biased region" description="Basic residues" evidence="6">
    <location>
        <begin position="62"/>
        <end position="76"/>
    </location>
</feature>
<dbReference type="SUPFAM" id="SSF52166">
    <property type="entry name" value="Ribosomal protein L4"/>
    <property type="match status" value="1"/>
</dbReference>
<protein>
    <recommendedName>
        <fullName evidence="4 5">Large ribosomal subunit protein uL4</fullName>
    </recommendedName>
</protein>
<dbReference type="Gene3D" id="3.40.1370.10">
    <property type="match status" value="1"/>
</dbReference>
<name>A0A2H0VH61_9BACT</name>
<dbReference type="InterPro" id="IPR023574">
    <property type="entry name" value="Ribosomal_uL4_dom_sf"/>
</dbReference>
<comment type="caution">
    <text evidence="7">The sequence shown here is derived from an EMBL/GenBank/DDBJ whole genome shotgun (WGS) entry which is preliminary data.</text>
</comment>
<dbReference type="EMBL" id="PFAG01000014">
    <property type="protein sequence ID" value="PIR98445.1"/>
    <property type="molecule type" value="Genomic_DNA"/>
</dbReference>
<feature type="compositionally biased region" description="Basic and acidic residues" evidence="6">
    <location>
        <begin position="42"/>
        <end position="54"/>
    </location>
</feature>
<comment type="function">
    <text evidence="5">One of the primary rRNA binding proteins, this protein initially binds near the 5'-end of the 23S rRNA. It is important during the early stages of 50S assembly. It makes multiple contacts with different domains of the 23S rRNA in the assembled 50S subunit and ribosome.</text>
</comment>
<keyword evidence="3 5" id="KW-0687">Ribonucleoprotein</keyword>
<comment type="similarity">
    <text evidence="1 5">Belongs to the universal ribosomal protein uL4 family.</text>
</comment>
<organism evidence="7 8">
    <name type="scientific">Candidatus Colwellbacteria bacterium CG10_big_fil_rev_8_21_14_0_10_41_28</name>
    <dbReference type="NCBI Taxonomy" id="1974539"/>
    <lineage>
        <taxon>Bacteria</taxon>
        <taxon>Candidatus Colwelliibacteriota</taxon>
    </lineage>
</organism>
<dbReference type="GO" id="GO:0006412">
    <property type="term" value="P:translation"/>
    <property type="evidence" value="ECO:0007669"/>
    <property type="project" value="UniProtKB-UniRule"/>
</dbReference>
<comment type="function">
    <text evidence="5">Forms part of the polypeptide exit tunnel.</text>
</comment>
<evidence type="ECO:0000313" key="7">
    <source>
        <dbReference type="EMBL" id="PIR98445.1"/>
    </source>
</evidence>
<keyword evidence="5" id="KW-0699">rRNA-binding</keyword>
<keyword evidence="5" id="KW-0694">RNA-binding</keyword>
<dbReference type="PANTHER" id="PTHR10746">
    <property type="entry name" value="50S RIBOSOMAL PROTEIN L4"/>
    <property type="match status" value="1"/>
</dbReference>
<evidence type="ECO:0000256" key="5">
    <source>
        <dbReference type="HAMAP-Rule" id="MF_01328"/>
    </source>
</evidence>
<dbReference type="GO" id="GO:0019843">
    <property type="term" value="F:rRNA binding"/>
    <property type="evidence" value="ECO:0007669"/>
    <property type="project" value="UniProtKB-UniRule"/>
</dbReference>
<evidence type="ECO:0000256" key="2">
    <source>
        <dbReference type="ARBA" id="ARBA00022980"/>
    </source>
</evidence>